<keyword evidence="1 3" id="KW-0560">Oxidoreductase</keyword>
<evidence type="ECO:0000256" key="1">
    <source>
        <dbReference type="ARBA" id="ARBA00023002"/>
    </source>
</evidence>
<dbReference type="InterPro" id="IPR015590">
    <property type="entry name" value="Aldehyde_DH_dom"/>
</dbReference>
<gene>
    <name evidence="5" type="ORF">GCM10011400_67270</name>
</gene>
<comment type="caution">
    <text evidence="5">The sequence shown here is derived from an EMBL/GenBank/DDBJ whole genome shotgun (WGS) entry which is preliminary data.</text>
</comment>
<organism evidence="5 6">
    <name type="scientific">Paraburkholderia caffeinilytica</name>
    <dbReference type="NCBI Taxonomy" id="1761016"/>
    <lineage>
        <taxon>Bacteria</taxon>
        <taxon>Pseudomonadati</taxon>
        <taxon>Pseudomonadota</taxon>
        <taxon>Betaproteobacteria</taxon>
        <taxon>Burkholderiales</taxon>
        <taxon>Burkholderiaceae</taxon>
        <taxon>Paraburkholderia</taxon>
    </lineage>
</organism>
<evidence type="ECO:0000259" key="4">
    <source>
        <dbReference type="Pfam" id="PF00171"/>
    </source>
</evidence>
<name>A0ABQ1NCQ4_9BURK</name>
<dbReference type="CDD" id="cd07118">
    <property type="entry name" value="ALDH_SNDH"/>
    <property type="match status" value="1"/>
</dbReference>
<keyword evidence="6" id="KW-1185">Reference proteome</keyword>
<dbReference type="PANTHER" id="PTHR11699">
    <property type="entry name" value="ALDEHYDE DEHYDROGENASE-RELATED"/>
    <property type="match status" value="1"/>
</dbReference>
<evidence type="ECO:0000256" key="3">
    <source>
        <dbReference type="RuleBase" id="RU003345"/>
    </source>
</evidence>
<sequence>MTNEPANSAVPAAPTLLTATTAPTQDAYRGRMYINGAWTESQDGTRFERHSPAHGHVVSTFPEATGADVEAAIKAADAAFRQGPWPKLKGVERARILLAVADGIKARVDKMSLLESLETGKPLSQARGEVSGCIDLWQYAAGLARTTSGDAYDSLGDDMLGIVLRQPIGVVGLITPWNFPLWILSQKLPFALAAGCTCIVKPSELTSSTTVMLMEVLEEAGVPAGVVNVVTGKGPTVGQPLAEHPAIDMLSFTGSTRVGSMLGGLATKNLKKIALELGGKNPQIVFPDCDWDAMVDAVVFGVYFNAGECCNSGSRVLVHESIAERFAQAVVERARQVPVGDPLHPDCKVGAIVSENQLSEILGNISKGVDAGARLRLGGKRYDAKGLYLEPTIISDVTPNMGIARDEIFGPVLVIIPFSDTQQAIDIANDTAYGLSAAVWSSDINTCLTVARGVDAGTVWVNTFLDGYPELPFGGFKSSGVGRELGKQAVEDYTETKTIQLHIGERKNWWLPRPVA</sequence>
<feature type="active site" evidence="2">
    <location>
        <position position="276"/>
    </location>
</feature>
<reference evidence="6" key="1">
    <citation type="journal article" date="2019" name="Int. J. Syst. Evol. Microbiol.">
        <title>The Global Catalogue of Microorganisms (GCM) 10K type strain sequencing project: providing services to taxonomists for standard genome sequencing and annotation.</title>
        <authorList>
            <consortium name="The Broad Institute Genomics Platform"/>
            <consortium name="The Broad Institute Genome Sequencing Center for Infectious Disease"/>
            <person name="Wu L."/>
            <person name="Ma J."/>
        </authorList>
    </citation>
    <scope>NUCLEOTIDE SEQUENCE [LARGE SCALE GENOMIC DNA]</scope>
    <source>
        <strain evidence="6">CGMCC 1.15103</strain>
    </source>
</reference>
<dbReference type="InterPro" id="IPR016163">
    <property type="entry name" value="Ald_DH_C"/>
</dbReference>
<dbReference type="InterPro" id="IPR029510">
    <property type="entry name" value="Ald_DH_CS_GLU"/>
</dbReference>
<evidence type="ECO:0000313" key="6">
    <source>
        <dbReference type="Proteomes" id="UP000602004"/>
    </source>
</evidence>
<protein>
    <submittedName>
        <fullName evidence="5">Aldehyde dehydrogenase</fullName>
    </submittedName>
</protein>
<dbReference type="SUPFAM" id="SSF53720">
    <property type="entry name" value="ALDH-like"/>
    <property type="match status" value="1"/>
</dbReference>
<dbReference type="Gene3D" id="3.40.309.10">
    <property type="entry name" value="Aldehyde Dehydrogenase, Chain A, domain 2"/>
    <property type="match status" value="1"/>
</dbReference>
<dbReference type="PROSITE" id="PS00687">
    <property type="entry name" value="ALDEHYDE_DEHYDR_GLU"/>
    <property type="match status" value="1"/>
</dbReference>
<evidence type="ECO:0000256" key="2">
    <source>
        <dbReference type="PROSITE-ProRule" id="PRU10007"/>
    </source>
</evidence>
<feature type="domain" description="Aldehyde dehydrogenase" evidence="4">
    <location>
        <begin position="38"/>
        <end position="499"/>
    </location>
</feature>
<comment type="similarity">
    <text evidence="3">Belongs to the aldehyde dehydrogenase family.</text>
</comment>
<dbReference type="Gene3D" id="3.40.605.10">
    <property type="entry name" value="Aldehyde Dehydrogenase, Chain A, domain 1"/>
    <property type="match status" value="1"/>
</dbReference>
<dbReference type="InterPro" id="IPR016162">
    <property type="entry name" value="Ald_DH_N"/>
</dbReference>
<dbReference type="EMBL" id="BMHL01000019">
    <property type="protein sequence ID" value="GGC69817.1"/>
    <property type="molecule type" value="Genomic_DNA"/>
</dbReference>
<proteinExistence type="inferred from homology"/>
<dbReference type="Pfam" id="PF00171">
    <property type="entry name" value="Aldedh"/>
    <property type="match status" value="1"/>
</dbReference>
<accession>A0ABQ1NCQ4</accession>
<evidence type="ECO:0000313" key="5">
    <source>
        <dbReference type="EMBL" id="GGC69817.1"/>
    </source>
</evidence>
<dbReference type="RefSeq" id="WP_115777445.1">
    <property type="nucleotide sequence ID" value="NZ_BMHL01000019.1"/>
</dbReference>
<dbReference type="Proteomes" id="UP000602004">
    <property type="component" value="Unassembled WGS sequence"/>
</dbReference>
<dbReference type="InterPro" id="IPR016161">
    <property type="entry name" value="Ald_DH/histidinol_DH"/>
</dbReference>